<feature type="transmembrane region" description="Helical" evidence="5">
    <location>
        <begin position="233"/>
        <end position="256"/>
    </location>
</feature>
<proteinExistence type="predicted"/>
<dbReference type="RefSeq" id="WP_057745710.1">
    <property type="nucleotide sequence ID" value="NZ_BJLU01000002.1"/>
</dbReference>
<evidence type="ECO:0000256" key="4">
    <source>
        <dbReference type="ARBA" id="ARBA00023136"/>
    </source>
</evidence>
<feature type="transmembrane region" description="Helical" evidence="5">
    <location>
        <begin position="262"/>
        <end position="283"/>
    </location>
</feature>
<dbReference type="AlphaFoldDB" id="A0A0R2H145"/>
<dbReference type="PANTHER" id="PTHR43077">
    <property type="entry name" value="TRANSPORT PERMEASE YVFS-RELATED"/>
    <property type="match status" value="1"/>
</dbReference>
<keyword evidence="3 5" id="KW-1133">Transmembrane helix</keyword>
<comment type="caution">
    <text evidence="7">The sequence shown here is derived from an EMBL/GenBank/DDBJ whole genome shotgun (WGS) entry which is preliminary data.</text>
</comment>
<evidence type="ECO:0000259" key="6">
    <source>
        <dbReference type="Pfam" id="PF12051"/>
    </source>
</evidence>
<dbReference type="PANTHER" id="PTHR43077:SF5">
    <property type="entry name" value="PHAGE INFECTION PROTEIN"/>
    <property type="match status" value="1"/>
</dbReference>
<dbReference type="PATRIC" id="fig|1629.5.peg.934"/>
<dbReference type="Proteomes" id="UP000051992">
    <property type="component" value="Unassembled WGS sequence"/>
</dbReference>
<organism evidence="7 8">
    <name type="scientific">Weissella viridescens</name>
    <name type="common">Lactobacillus viridescens</name>
    <dbReference type="NCBI Taxonomy" id="1629"/>
    <lineage>
        <taxon>Bacteria</taxon>
        <taxon>Bacillati</taxon>
        <taxon>Bacillota</taxon>
        <taxon>Bacilli</taxon>
        <taxon>Lactobacillales</taxon>
        <taxon>Lactobacillaceae</taxon>
        <taxon>Weissella</taxon>
    </lineage>
</organism>
<dbReference type="InterPro" id="IPR051328">
    <property type="entry name" value="T7SS_ABC-Transporter"/>
</dbReference>
<evidence type="ECO:0000256" key="5">
    <source>
        <dbReference type="SAM" id="Phobius"/>
    </source>
</evidence>
<dbReference type="InterPro" id="IPR022703">
    <property type="entry name" value="DUF3533"/>
</dbReference>
<comment type="subcellular location">
    <subcellularLocation>
        <location evidence="1">Membrane</location>
        <topology evidence="1">Multi-pass membrane protein</topology>
    </subcellularLocation>
</comment>
<evidence type="ECO:0000256" key="2">
    <source>
        <dbReference type="ARBA" id="ARBA00022692"/>
    </source>
</evidence>
<feature type="transmembrane region" description="Helical" evidence="5">
    <location>
        <begin position="194"/>
        <end position="213"/>
    </location>
</feature>
<evidence type="ECO:0000313" key="7">
    <source>
        <dbReference type="EMBL" id="KRN46642.1"/>
    </source>
</evidence>
<reference evidence="7 8" key="1">
    <citation type="journal article" date="2015" name="Genome Announc.">
        <title>Expanding the biotechnology potential of lactobacilli through comparative genomics of 213 strains and associated genera.</title>
        <authorList>
            <person name="Sun Z."/>
            <person name="Harris H.M."/>
            <person name="McCann A."/>
            <person name="Guo C."/>
            <person name="Argimon S."/>
            <person name="Zhang W."/>
            <person name="Yang X."/>
            <person name="Jeffery I.B."/>
            <person name="Cooney J.C."/>
            <person name="Kagawa T.F."/>
            <person name="Liu W."/>
            <person name="Song Y."/>
            <person name="Salvetti E."/>
            <person name="Wrobel A."/>
            <person name="Rasinkangas P."/>
            <person name="Parkhill J."/>
            <person name="Rea M.C."/>
            <person name="O'Sullivan O."/>
            <person name="Ritari J."/>
            <person name="Douillard F.P."/>
            <person name="Paul Ross R."/>
            <person name="Yang R."/>
            <person name="Briner A.E."/>
            <person name="Felis G.E."/>
            <person name="de Vos W.M."/>
            <person name="Barrangou R."/>
            <person name="Klaenhammer T.R."/>
            <person name="Caufield P.W."/>
            <person name="Cui Y."/>
            <person name="Zhang H."/>
            <person name="O'Toole P.W."/>
        </authorList>
    </citation>
    <scope>NUCLEOTIDE SEQUENCE [LARGE SCALE GENOMIC DNA]</scope>
    <source>
        <strain evidence="7 8">DSM 20410</strain>
    </source>
</reference>
<dbReference type="Gene3D" id="3.40.1710.10">
    <property type="entry name" value="abc type-2 transporter like domain"/>
    <property type="match status" value="1"/>
</dbReference>
<dbReference type="GO" id="GO:0016020">
    <property type="term" value="C:membrane"/>
    <property type="evidence" value="ECO:0007669"/>
    <property type="project" value="UniProtKB-SubCell"/>
</dbReference>
<protein>
    <recommendedName>
        <fullName evidence="6">DUF3533 domain-containing protein</fullName>
    </recommendedName>
</protein>
<gene>
    <name evidence="7" type="ORF">IV50_GL000926</name>
</gene>
<accession>A0A0R2H145</accession>
<keyword evidence="2 5" id="KW-0812">Transmembrane</keyword>
<name>A0A0R2H145_WEIVI</name>
<evidence type="ECO:0000256" key="1">
    <source>
        <dbReference type="ARBA" id="ARBA00004141"/>
    </source>
</evidence>
<feature type="transmembrane region" description="Helical" evidence="5">
    <location>
        <begin position="349"/>
        <end position="367"/>
    </location>
</feature>
<sequence>MFKNKFYIFSLIVGLVLALILVVAQFPTARPVAKNIPIAMVNEDQGPMGQKVAKQLTDITKLGTGSQATTIKWTTKPTEQSIKRAMDQEKYYGAIIIPKNFSQNMQMVSKNGQPVKVEVLINQAKNATLANNVQVMLTGMVSKMSAGMGQMMLQQLQQNEVPLQAVNTESLTNPVVTKVDVRHSVKEKNSASSAYFQPLWMASLFATFLVFTAGKTIKVERQRQLWQLRLGQIGFLTGTAAIVGLATTWLVTYILSYTYDDFWKMACFSMIAAAAFMFIMFGLEMWLGFAALPVIALLMLFSAPLMQLAPEMIPAVYHDWLLPWLPIRFLLDGAKSIVYYQGDLFNVNTFKLISVGVVGLVLILLSISKDWWQVKRHFEK</sequence>
<keyword evidence="4 5" id="KW-0472">Membrane</keyword>
<feature type="transmembrane region" description="Helical" evidence="5">
    <location>
        <begin position="290"/>
        <end position="309"/>
    </location>
</feature>
<evidence type="ECO:0000256" key="3">
    <source>
        <dbReference type="ARBA" id="ARBA00022989"/>
    </source>
</evidence>
<dbReference type="Pfam" id="PF12051">
    <property type="entry name" value="DUF3533"/>
    <property type="match status" value="1"/>
</dbReference>
<feature type="domain" description="DUF3533" evidence="6">
    <location>
        <begin position="10"/>
        <end position="339"/>
    </location>
</feature>
<dbReference type="EMBL" id="JQBM01000002">
    <property type="protein sequence ID" value="KRN46642.1"/>
    <property type="molecule type" value="Genomic_DNA"/>
</dbReference>
<keyword evidence="8" id="KW-1185">Reference proteome</keyword>
<evidence type="ECO:0000313" key="8">
    <source>
        <dbReference type="Proteomes" id="UP000051992"/>
    </source>
</evidence>